<gene>
    <name evidence="2" type="ORF">K437DRAFT_104425</name>
</gene>
<proteinExistence type="predicted"/>
<evidence type="ECO:0000313" key="3">
    <source>
        <dbReference type="Proteomes" id="UP000027361"/>
    </source>
</evidence>
<feature type="compositionally biased region" description="Polar residues" evidence="1">
    <location>
        <begin position="12"/>
        <end position="25"/>
    </location>
</feature>
<evidence type="ECO:0000256" key="1">
    <source>
        <dbReference type="SAM" id="MobiDB-lite"/>
    </source>
</evidence>
<dbReference type="Proteomes" id="UP000027361">
    <property type="component" value="Unassembled WGS sequence"/>
</dbReference>
<sequence length="1127" mass="118744">MDPPPAWRSAADQDQYQDGVASNSMPAGEDDIPPPDYPSYDVDLPSTLGIASSTSSRAAALPNSDLIHVKAARVAGLSPESFFDIAPRSDATSFQVGYLGMPGFKAWIQGDVLVKITPNSTERRRRFWKCTIDLSAVESINSPTTSTSASSSSLSPDPASSMQIELFSSTQTLWDASAAATSASGSANASLPASMPFSFELTPDLPHCIHLSRSQLAYKLTATLHGDYAESVDGDGQEVADAVKVVPVHLTRYTPPGELWDLLADDLDDDLLNSQSTARQSNASYLSSATHSFMASLSREFSLSPYAWSISTPIVAHVQLPRGTIYRRAQPIDLRVVVPPPSREKHVGLDGSGHGPGVQLRAVEAELVRRIWVLPRGSTERDDPQRVEILQGIVADTDQEKERKAVMGKGKLAEDASFAGPTWRSDCGTDVPDYAHGEGPSMMSIPAYHFQQYHDAPPPFVDHQTQTESSSHVSPQAQSTPPPLLPSQAASRPTSSPRAYESILAYSGKLCRFHSQKPIILRLALHPPFDSVNMPHPHPDHDAASLGRGFGFGIGVDSGGGVSGGLGVEGTRARTRTGTEGSAAGDTGASAGFAGVPAGSGCESISQETVLHRVDFEVRVRIALQRSAEGRYNHAGADPAAGTPGFGLGTSASTGMSGSRSGGGSGQNASERRDIRLHKRVYILPGAAGKVVQFENGENGISAKHGEGATTVGSINSVLHLEQGESLLQVQGLTSSTLAADPADAPLASPCAPSCSPASFSVSEEKNGRQAAAEAEASQGVFVNFDAQEEFDGYEDVARSFSPPPPLEGLDEESSVGSPHVVHYLAANVGAGSDGATSNGPATLLGTTEEEQGHHHSLNLEQLMHFLEGGQMLGGSQEELPPPTLQESRNDFQFEVPVEGVGMAMPRDLVDRSVLAYTTGHNYQHRGDGAHGLHHNNDDDEDVYDPPPPMSPLAPGTPHDDIAILGDHDEAIHGLAFALPALDSYPESNANHLALLPLTGRGHPSGIAHTHDGAHAAVHADADPPSFGDATGQRAQHMDGLPSGDEAARAIVTQPPPYRGRTPTLLDGHPSIPVPLHGAQTPVQPAMLSPVVNGVPPDHHPPAYAHQSIGEAGIGPSELPDYEEQAR</sequence>
<protein>
    <submittedName>
        <fullName evidence="2">Uncharacterized protein</fullName>
    </submittedName>
</protein>
<feature type="region of interest" description="Disordered" evidence="1">
    <location>
        <begin position="796"/>
        <end position="815"/>
    </location>
</feature>
<dbReference type="OrthoDB" id="3357813at2759"/>
<accession>A0A066VYI6</accession>
<dbReference type="InParanoid" id="A0A066VYI6"/>
<keyword evidence="3" id="KW-1185">Reference proteome</keyword>
<feature type="compositionally biased region" description="Low complexity" evidence="1">
    <location>
        <begin position="649"/>
        <end position="659"/>
    </location>
</feature>
<feature type="compositionally biased region" description="Polar residues" evidence="1">
    <location>
        <begin position="463"/>
        <end position="479"/>
    </location>
</feature>
<feature type="region of interest" description="Disordered" evidence="1">
    <location>
        <begin position="1"/>
        <end position="39"/>
    </location>
</feature>
<comment type="caution">
    <text evidence="2">The sequence shown here is derived from an EMBL/GenBank/DDBJ whole genome shotgun (WGS) entry which is preliminary data.</text>
</comment>
<dbReference type="HOGENOM" id="CLU_279533_0_0_1"/>
<dbReference type="GeneID" id="25261239"/>
<dbReference type="AlphaFoldDB" id="A0A066VYI6"/>
<dbReference type="EMBL" id="JMSN01000033">
    <property type="protein sequence ID" value="KDN46797.1"/>
    <property type="molecule type" value="Genomic_DNA"/>
</dbReference>
<name>A0A066VYI6_TILAU</name>
<dbReference type="STRING" id="1037660.A0A066VYI6"/>
<reference evidence="2 3" key="1">
    <citation type="submission" date="2014-05" db="EMBL/GenBank/DDBJ databases">
        <title>Draft genome sequence of a rare smut relative, Tilletiaria anomala UBC 951.</title>
        <authorList>
            <consortium name="DOE Joint Genome Institute"/>
            <person name="Toome M."/>
            <person name="Kuo A."/>
            <person name="Henrissat B."/>
            <person name="Lipzen A."/>
            <person name="Tritt A."/>
            <person name="Yoshinaga Y."/>
            <person name="Zane M."/>
            <person name="Barry K."/>
            <person name="Grigoriev I.V."/>
            <person name="Spatafora J.W."/>
            <person name="Aimea M.C."/>
        </authorList>
    </citation>
    <scope>NUCLEOTIDE SEQUENCE [LARGE SCALE GENOMIC DNA]</scope>
    <source>
        <strain evidence="2 3">UBC 951</strain>
    </source>
</reference>
<feature type="region of interest" description="Disordered" evidence="1">
    <location>
        <begin position="453"/>
        <end position="496"/>
    </location>
</feature>
<organism evidence="2 3">
    <name type="scientific">Tilletiaria anomala (strain ATCC 24038 / CBS 436.72 / UBC 951)</name>
    <dbReference type="NCBI Taxonomy" id="1037660"/>
    <lineage>
        <taxon>Eukaryota</taxon>
        <taxon>Fungi</taxon>
        <taxon>Dikarya</taxon>
        <taxon>Basidiomycota</taxon>
        <taxon>Ustilaginomycotina</taxon>
        <taxon>Exobasidiomycetes</taxon>
        <taxon>Georgefischeriales</taxon>
        <taxon>Tilletiariaceae</taxon>
        <taxon>Tilletiaria</taxon>
    </lineage>
</organism>
<feature type="region of interest" description="Disordered" evidence="1">
    <location>
        <begin position="1097"/>
        <end position="1127"/>
    </location>
</feature>
<feature type="region of interest" description="Disordered" evidence="1">
    <location>
        <begin position="926"/>
        <end position="958"/>
    </location>
</feature>
<feature type="compositionally biased region" description="Basic and acidic residues" evidence="1">
    <location>
        <begin position="926"/>
        <end position="937"/>
    </location>
</feature>
<feature type="region of interest" description="Disordered" evidence="1">
    <location>
        <begin position="633"/>
        <end position="671"/>
    </location>
</feature>
<dbReference type="RefSeq" id="XP_013243663.1">
    <property type="nucleotide sequence ID" value="XM_013388209.1"/>
</dbReference>
<evidence type="ECO:0000313" key="2">
    <source>
        <dbReference type="EMBL" id="KDN46797.1"/>
    </source>
</evidence>